<dbReference type="Proteomes" id="UP001454036">
    <property type="component" value="Unassembled WGS sequence"/>
</dbReference>
<reference evidence="1 2" key="1">
    <citation type="submission" date="2024-01" db="EMBL/GenBank/DDBJ databases">
        <title>The complete chloroplast genome sequence of Lithospermum erythrorhizon: insights into the phylogenetic relationship among Boraginaceae species and the maternal lineages of purple gromwells.</title>
        <authorList>
            <person name="Okada T."/>
            <person name="Watanabe K."/>
        </authorList>
    </citation>
    <scope>NUCLEOTIDE SEQUENCE [LARGE SCALE GENOMIC DNA]</scope>
</reference>
<protein>
    <submittedName>
        <fullName evidence="1">Uncharacterized protein</fullName>
    </submittedName>
</protein>
<gene>
    <name evidence="1" type="ORF">LIER_38187</name>
</gene>
<keyword evidence="2" id="KW-1185">Reference proteome</keyword>
<proteinExistence type="predicted"/>
<evidence type="ECO:0000313" key="1">
    <source>
        <dbReference type="EMBL" id="GAA0155944.1"/>
    </source>
</evidence>
<dbReference type="AlphaFoldDB" id="A0AAV3PVT9"/>
<name>A0AAV3PVT9_LITER</name>
<sequence length="157" mass="18407">MVSYVNEVVHTLKEEEIVEENKESVLLKKDQGVDVFHDVEDDHSLELLSQHLEFFIDCIGHRLVPVELIDSAIEEYYNKVDEDYRRRDINQETYVLIEEKKGNDGDDIEYFANNHEELNFGGFLDSMEIEEDENSLVFCPKECSERDDPKIGSPKYK</sequence>
<comment type="caution">
    <text evidence="1">The sequence shown here is derived from an EMBL/GenBank/DDBJ whole genome shotgun (WGS) entry which is preliminary data.</text>
</comment>
<dbReference type="EMBL" id="BAABME010019070">
    <property type="protein sequence ID" value="GAA0155944.1"/>
    <property type="molecule type" value="Genomic_DNA"/>
</dbReference>
<evidence type="ECO:0000313" key="2">
    <source>
        <dbReference type="Proteomes" id="UP001454036"/>
    </source>
</evidence>
<accession>A0AAV3PVT9</accession>
<organism evidence="1 2">
    <name type="scientific">Lithospermum erythrorhizon</name>
    <name type="common">Purple gromwell</name>
    <name type="synonym">Lithospermum officinale var. erythrorhizon</name>
    <dbReference type="NCBI Taxonomy" id="34254"/>
    <lineage>
        <taxon>Eukaryota</taxon>
        <taxon>Viridiplantae</taxon>
        <taxon>Streptophyta</taxon>
        <taxon>Embryophyta</taxon>
        <taxon>Tracheophyta</taxon>
        <taxon>Spermatophyta</taxon>
        <taxon>Magnoliopsida</taxon>
        <taxon>eudicotyledons</taxon>
        <taxon>Gunneridae</taxon>
        <taxon>Pentapetalae</taxon>
        <taxon>asterids</taxon>
        <taxon>lamiids</taxon>
        <taxon>Boraginales</taxon>
        <taxon>Boraginaceae</taxon>
        <taxon>Boraginoideae</taxon>
        <taxon>Lithospermeae</taxon>
        <taxon>Lithospermum</taxon>
    </lineage>
</organism>